<keyword evidence="2" id="KW-1185">Reference proteome</keyword>
<accession>A0ABS5HVN5</accession>
<evidence type="ECO:0000313" key="2">
    <source>
        <dbReference type="Proteomes" id="UP001195941"/>
    </source>
</evidence>
<name>A0ABS5HVN5_9RHOB</name>
<dbReference type="SUPFAM" id="SSF56784">
    <property type="entry name" value="HAD-like"/>
    <property type="match status" value="1"/>
</dbReference>
<dbReference type="PANTHER" id="PTHR19288">
    <property type="entry name" value="4-NITROPHENYLPHOSPHATASE-RELATED"/>
    <property type="match status" value="1"/>
</dbReference>
<proteinExistence type="predicted"/>
<organism evidence="1 2">
    <name type="scientific">Thalassovita aquimarina</name>
    <dbReference type="NCBI Taxonomy" id="2785917"/>
    <lineage>
        <taxon>Bacteria</taxon>
        <taxon>Pseudomonadati</taxon>
        <taxon>Pseudomonadota</taxon>
        <taxon>Alphaproteobacteria</taxon>
        <taxon>Rhodobacterales</taxon>
        <taxon>Roseobacteraceae</taxon>
        <taxon>Thalassovita</taxon>
    </lineage>
</organism>
<dbReference type="NCBIfam" id="TIGR01460">
    <property type="entry name" value="HAD-SF-IIA"/>
    <property type="match status" value="1"/>
</dbReference>
<dbReference type="PANTHER" id="PTHR19288:SF90">
    <property type="entry name" value="OS08G0542600 PROTEIN"/>
    <property type="match status" value="1"/>
</dbReference>
<gene>
    <name evidence="1" type="ORF">IT775_18020</name>
</gene>
<keyword evidence="1" id="KW-0378">Hydrolase</keyword>
<dbReference type="InterPro" id="IPR006357">
    <property type="entry name" value="HAD-SF_hydro_IIA"/>
</dbReference>
<dbReference type="Pfam" id="PF13344">
    <property type="entry name" value="Hydrolase_6"/>
    <property type="match status" value="1"/>
</dbReference>
<dbReference type="Gene3D" id="3.40.50.1000">
    <property type="entry name" value="HAD superfamily/HAD-like"/>
    <property type="match status" value="2"/>
</dbReference>
<comment type="caution">
    <text evidence="1">The sequence shown here is derived from an EMBL/GenBank/DDBJ whole genome shotgun (WGS) entry which is preliminary data.</text>
</comment>
<dbReference type="InterPro" id="IPR023214">
    <property type="entry name" value="HAD_sf"/>
</dbReference>
<sequence>MVAQAHFVKDIPAPTPEWAFAAYQKIRNRLPQPQRQGATRSISSLSDIAEDFDLILFDAYGVLTVGERAIPGAAEMISALRARGKQVMVVSNSAGYPKSIMMQRYSRLGFDFTPEEVVSSREAMLAALPRRPGECWGAMAEACFDTSDLQCDRLQLLADDPEDYVKADRFMLIGSGSWTAHRQGLLVSALRDRPRPVIVGNPDLVAPREAGFTLEPGYFAHRLAEIDGVEPDFFGKPFSNIFELALSRIAAPPPPERTLMVGDTLHTDILGGNQMGLRTALMTGFGALKGLGVSQACEDAGIFPDYVL</sequence>
<protein>
    <submittedName>
        <fullName evidence="1">HAD-IIA family hydrolase</fullName>
    </submittedName>
</protein>
<dbReference type="InterPro" id="IPR036412">
    <property type="entry name" value="HAD-like_sf"/>
</dbReference>
<dbReference type="GO" id="GO:0016787">
    <property type="term" value="F:hydrolase activity"/>
    <property type="evidence" value="ECO:0007669"/>
    <property type="project" value="UniProtKB-KW"/>
</dbReference>
<reference evidence="1 2" key="1">
    <citation type="journal article" date="2021" name="Arch. Microbiol.">
        <title>Thalassobius aquimarinus sp. nov., isolated from the Sea of Japan seashore.</title>
        <authorList>
            <person name="Kurilenko V.V."/>
            <person name="Romanenko L.A."/>
            <person name="Chernysheva N.Y."/>
            <person name="Velansky P.V."/>
            <person name="Tekutyeva L.A."/>
            <person name="Isaeva M.P."/>
            <person name="Mikhailov V.V."/>
        </authorList>
    </citation>
    <scope>NUCLEOTIDE SEQUENCE [LARGE SCALE GENOMIC DNA]</scope>
    <source>
        <strain evidence="1 2">KMM 8518</strain>
    </source>
</reference>
<dbReference type="Pfam" id="PF13242">
    <property type="entry name" value="Hydrolase_like"/>
    <property type="match status" value="1"/>
</dbReference>
<dbReference type="Proteomes" id="UP001195941">
    <property type="component" value="Unassembled WGS sequence"/>
</dbReference>
<evidence type="ECO:0000313" key="1">
    <source>
        <dbReference type="EMBL" id="MBR9653018.1"/>
    </source>
</evidence>
<dbReference type="EMBL" id="JADMKU010000021">
    <property type="protein sequence ID" value="MBR9653018.1"/>
    <property type="molecule type" value="Genomic_DNA"/>
</dbReference>